<gene>
    <name evidence="3" type="ORF">ASEP1449_LOCUS18736</name>
    <name evidence="4" type="ORF">ASEP1449_LOCUS18737</name>
</gene>
<organism evidence="4">
    <name type="scientific">Attheya septentrionalis</name>
    <dbReference type="NCBI Taxonomy" id="420275"/>
    <lineage>
        <taxon>Eukaryota</taxon>
        <taxon>Sar</taxon>
        <taxon>Stramenopiles</taxon>
        <taxon>Ochrophyta</taxon>
        <taxon>Bacillariophyta</taxon>
        <taxon>Coscinodiscophyceae</taxon>
        <taxon>Chaetocerotophycidae</taxon>
        <taxon>Chaetocerotales</taxon>
        <taxon>Attheyaceae</taxon>
        <taxon>Attheya</taxon>
    </lineage>
</organism>
<protein>
    <recommendedName>
        <fullName evidence="5">DUF4079 domain-containing protein</fullName>
    </recommendedName>
</protein>
<dbReference type="EMBL" id="HBHQ01027660">
    <property type="protein sequence ID" value="CAD9826902.1"/>
    <property type="molecule type" value="Transcribed_RNA"/>
</dbReference>
<keyword evidence="1" id="KW-0472">Membrane</keyword>
<name>A0A6T7K6P7_9STRA</name>
<evidence type="ECO:0000256" key="2">
    <source>
        <dbReference type="SAM" id="SignalP"/>
    </source>
</evidence>
<sequence>MMKILSVATALAVTSTTSGVCAFTAQSSVSAFMGMSNVGNRGIIALQASQNSPFEEKEDPMFDPLHLSSSSEHNKEVSFPAVVKVSAAALTMWSMGAAPSMAAGPDWGIFEGRSLSLLHPIMMGSMLIFSLYTALLGFNWRRQRTMGDDISALKKTLPSFSGSSLSEAISAAKAADTVDSALVSKLQAALPIESDIKALTAERKELSSQNNRERHWSQGSLLAFIGTTFAIEGPLNTYARAGKLFPGPHLYAGAGLVVLWAAAAACVPAMQKGSDTARSIHIGANVAGIGLFGWQVVSGFPILLKVLEKTSWP</sequence>
<feature type="chain" id="PRO_5036191687" description="DUF4079 domain-containing protein" evidence="2">
    <location>
        <begin position="23"/>
        <end position="313"/>
    </location>
</feature>
<dbReference type="PANTHER" id="PTHR34679">
    <property type="match status" value="1"/>
</dbReference>
<dbReference type="AlphaFoldDB" id="A0A6T7K6P7"/>
<dbReference type="Pfam" id="PF13301">
    <property type="entry name" value="DUF4079"/>
    <property type="match status" value="1"/>
</dbReference>
<keyword evidence="2" id="KW-0732">Signal</keyword>
<feature type="transmembrane region" description="Helical" evidence="1">
    <location>
        <begin position="117"/>
        <end position="138"/>
    </location>
</feature>
<feature type="signal peptide" evidence="2">
    <location>
        <begin position="1"/>
        <end position="22"/>
    </location>
</feature>
<evidence type="ECO:0000256" key="1">
    <source>
        <dbReference type="SAM" id="Phobius"/>
    </source>
</evidence>
<evidence type="ECO:0008006" key="5">
    <source>
        <dbReference type="Google" id="ProtNLM"/>
    </source>
</evidence>
<feature type="transmembrane region" description="Helical" evidence="1">
    <location>
        <begin position="282"/>
        <end position="304"/>
    </location>
</feature>
<dbReference type="InterPro" id="IPR025067">
    <property type="entry name" value="DUF4079"/>
</dbReference>
<feature type="transmembrane region" description="Helical" evidence="1">
    <location>
        <begin position="221"/>
        <end position="239"/>
    </location>
</feature>
<keyword evidence="1" id="KW-0812">Transmembrane</keyword>
<proteinExistence type="predicted"/>
<accession>A0A6T7K6P7</accession>
<dbReference type="EMBL" id="HBHQ01027661">
    <property type="protein sequence ID" value="CAD9826903.1"/>
    <property type="molecule type" value="Transcribed_RNA"/>
</dbReference>
<dbReference type="PANTHER" id="PTHR34679:SF2">
    <property type="entry name" value="OS02G0122500 PROTEIN"/>
    <property type="match status" value="1"/>
</dbReference>
<reference evidence="4" key="1">
    <citation type="submission" date="2021-01" db="EMBL/GenBank/DDBJ databases">
        <authorList>
            <person name="Corre E."/>
            <person name="Pelletier E."/>
            <person name="Niang G."/>
            <person name="Scheremetjew M."/>
            <person name="Finn R."/>
            <person name="Kale V."/>
            <person name="Holt S."/>
            <person name="Cochrane G."/>
            <person name="Meng A."/>
            <person name="Brown T."/>
            <person name="Cohen L."/>
        </authorList>
    </citation>
    <scope>NUCLEOTIDE SEQUENCE</scope>
    <source>
        <strain evidence="4">CCMP2084</strain>
    </source>
</reference>
<evidence type="ECO:0000313" key="3">
    <source>
        <dbReference type="EMBL" id="CAD9826902.1"/>
    </source>
</evidence>
<keyword evidence="1" id="KW-1133">Transmembrane helix</keyword>
<evidence type="ECO:0000313" key="4">
    <source>
        <dbReference type="EMBL" id="CAD9826903.1"/>
    </source>
</evidence>
<feature type="transmembrane region" description="Helical" evidence="1">
    <location>
        <begin position="251"/>
        <end position="270"/>
    </location>
</feature>